<feature type="signal peptide" evidence="1">
    <location>
        <begin position="1"/>
        <end position="25"/>
    </location>
</feature>
<dbReference type="SMART" id="SM00318">
    <property type="entry name" value="SNc"/>
    <property type="match status" value="1"/>
</dbReference>
<gene>
    <name evidence="3" type="ORF">RPMA_02535</name>
</gene>
<sequence length="135" mass="14414">MKLTHARILSIGLFGWLVGVAPTAAADVQVIDGGSLVLNGRTVRLWGIEAPPATEVCVTTSGRSWPCGQRAHAELRSALQDGVVVCQPKAPGFEVCRIAGLDVGALLVKEGLAKARDDYRELEARARQARVGLWE</sequence>
<accession>A0ABX8A2U0</accession>
<keyword evidence="4" id="KW-1185">Reference proteome</keyword>
<evidence type="ECO:0000313" key="4">
    <source>
        <dbReference type="Proteomes" id="UP000682843"/>
    </source>
</evidence>
<dbReference type="Proteomes" id="UP000682843">
    <property type="component" value="Chromosome"/>
</dbReference>
<organism evidence="3 4">
    <name type="scientific">Tardiphaga alba</name>
    <dbReference type="NCBI Taxonomy" id="340268"/>
    <lineage>
        <taxon>Bacteria</taxon>
        <taxon>Pseudomonadati</taxon>
        <taxon>Pseudomonadota</taxon>
        <taxon>Alphaproteobacteria</taxon>
        <taxon>Hyphomicrobiales</taxon>
        <taxon>Nitrobacteraceae</taxon>
        <taxon>Tardiphaga</taxon>
    </lineage>
</organism>
<evidence type="ECO:0000256" key="1">
    <source>
        <dbReference type="SAM" id="SignalP"/>
    </source>
</evidence>
<dbReference type="EMBL" id="CP036498">
    <property type="protein sequence ID" value="QUS37859.1"/>
    <property type="molecule type" value="Genomic_DNA"/>
</dbReference>
<dbReference type="Gene3D" id="2.40.50.90">
    <property type="match status" value="1"/>
</dbReference>
<dbReference type="InterPro" id="IPR016071">
    <property type="entry name" value="Staphylococal_nuclease_OB-fold"/>
</dbReference>
<reference evidence="3 4" key="1">
    <citation type="submission" date="2019-02" db="EMBL/GenBank/DDBJ databases">
        <title>Emended description of the genus Rhodopseudomonas and description of Rhodopseudomonas albus sp. nov., a non-phototrophic, heavy-metal-tolerant bacterium isolated from garden soil.</title>
        <authorList>
            <person name="Bao Z."/>
            <person name="Cao W.W."/>
            <person name="Sato Y."/>
            <person name="Nishizawa T."/>
            <person name="Zhao J."/>
            <person name="Guo Y."/>
            <person name="Ohta H."/>
        </authorList>
    </citation>
    <scope>NUCLEOTIDE SEQUENCE [LARGE SCALE GENOMIC DNA]</scope>
    <source>
        <strain evidence="3 4">SK50-23</strain>
    </source>
</reference>
<protein>
    <recommendedName>
        <fullName evidence="2">TNase-like domain-containing protein</fullName>
    </recommendedName>
</protein>
<evidence type="ECO:0000259" key="2">
    <source>
        <dbReference type="SMART" id="SM00318"/>
    </source>
</evidence>
<dbReference type="SUPFAM" id="SSF50199">
    <property type="entry name" value="Staphylococcal nuclease"/>
    <property type="match status" value="1"/>
</dbReference>
<dbReference type="InterPro" id="IPR035437">
    <property type="entry name" value="SNase_OB-fold_sf"/>
</dbReference>
<dbReference type="RefSeq" id="WP_211911393.1">
    <property type="nucleotide sequence ID" value="NZ_CP036498.1"/>
</dbReference>
<evidence type="ECO:0000313" key="3">
    <source>
        <dbReference type="EMBL" id="QUS37859.1"/>
    </source>
</evidence>
<name>A0ABX8A2U0_9BRAD</name>
<keyword evidence="1" id="KW-0732">Signal</keyword>
<feature type="domain" description="TNase-like" evidence="2">
    <location>
        <begin position="21"/>
        <end position="135"/>
    </location>
</feature>
<feature type="chain" id="PRO_5045541198" description="TNase-like domain-containing protein" evidence="1">
    <location>
        <begin position="26"/>
        <end position="135"/>
    </location>
</feature>
<proteinExistence type="predicted"/>